<dbReference type="AlphaFoldDB" id="A0A1E3H888"/>
<comment type="caution">
    <text evidence="2">The sequence shown here is derived from an EMBL/GenBank/DDBJ whole genome shotgun (WGS) entry which is preliminary data.</text>
</comment>
<evidence type="ECO:0000313" key="3">
    <source>
        <dbReference type="Proteomes" id="UP000094622"/>
    </source>
</evidence>
<protein>
    <recommendedName>
        <fullName evidence="1">DUF3616 domain-containing protein</fullName>
    </recommendedName>
</protein>
<dbReference type="RefSeq" id="WP_069305526.1">
    <property type="nucleotide sequence ID" value="NZ_MCRJ01000003.1"/>
</dbReference>
<accession>A0A1E3H888</accession>
<gene>
    <name evidence="2" type="ORF">A6302_00292</name>
</gene>
<dbReference type="PATRIC" id="fig|1439726.3.peg.307"/>
<dbReference type="InterPro" id="IPR022060">
    <property type="entry name" value="DUF3616"/>
</dbReference>
<evidence type="ECO:0000259" key="1">
    <source>
        <dbReference type="Pfam" id="PF12275"/>
    </source>
</evidence>
<organism evidence="2 3">
    <name type="scientific">Methylobrevis pamukkalensis</name>
    <dbReference type="NCBI Taxonomy" id="1439726"/>
    <lineage>
        <taxon>Bacteria</taxon>
        <taxon>Pseudomonadati</taxon>
        <taxon>Pseudomonadota</taxon>
        <taxon>Alphaproteobacteria</taxon>
        <taxon>Hyphomicrobiales</taxon>
        <taxon>Pleomorphomonadaceae</taxon>
        <taxon>Methylobrevis</taxon>
    </lineage>
</organism>
<proteinExistence type="predicted"/>
<name>A0A1E3H888_9HYPH</name>
<keyword evidence="3" id="KW-1185">Reference proteome</keyword>
<evidence type="ECO:0000313" key="2">
    <source>
        <dbReference type="EMBL" id="ODN72365.1"/>
    </source>
</evidence>
<feature type="domain" description="DUF3616" evidence="1">
    <location>
        <begin position="30"/>
        <end position="247"/>
    </location>
</feature>
<dbReference type="Pfam" id="PF12275">
    <property type="entry name" value="DUF3616"/>
    <property type="match status" value="1"/>
</dbReference>
<reference evidence="2 3" key="1">
    <citation type="submission" date="2016-07" db="EMBL/GenBank/DDBJ databases">
        <title>Draft Genome Sequence of Methylobrevis pamukkalensis PK2.</title>
        <authorList>
            <person name="Vasilenko O.V."/>
            <person name="Doronina N.V."/>
            <person name="Shmareva M.N."/>
            <person name="Tarlachkov S.V."/>
            <person name="Mustakhimov I."/>
            <person name="Trotsenko Y.A."/>
        </authorList>
    </citation>
    <scope>NUCLEOTIDE SEQUENCE [LARGE SCALE GENOMIC DNA]</scope>
    <source>
        <strain evidence="2 3">PK2</strain>
    </source>
</reference>
<sequence>MTVHHARRAIELKFSTPDMLRHVDDPIQSDLSAATFSRGCLFLSCDETAGVDRLTEQDGHWGDHRHFNLGELLDLPDGPAGEMDIEGLCCDDDWLWVVGSHALKRKKPDAEDDGATNLAAMTAVTREANRYFLGRFPLSGADGDLRPVRRAGSRRAEHVRFGKTKSRLMRWLGKDPHLAPFLSLPSKENGLDIEGIAARGLRVWLGLRGPVLRGYAVILELEMKVTGKSGLKAKRIDGRRRYRKHLLPTRASASAISPSTATISWC</sequence>
<dbReference type="EMBL" id="MCRJ01000003">
    <property type="protein sequence ID" value="ODN72365.1"/>
    <property type="molecule type" value="Genomic_DNA"/>
</dbReference>
<dbReference type="Proteomes" id="UP000094622">
    <property type="component" value="Unassembled WGS sequence"/>
</dbReference>